<dbReference type="EMBL" id="CP031769">
    <property type="protein sequence ID" value="AXR05096.1"/>
    <property type="molecule type" value="Genomic_DNA"/>
</dbReference>
<dbReference type="GO" id="GO:0047372">
    <property type="term" value="F:monoacylglycerol lipase activity"/>
    <property type="evidence" value="ECO:0007669"/>
    <property type="project" value="TreeGrafter"/>
</dbReference>
<dbReference type="PANTHER" id="PTHR43798">
    <property type="entry name" value="MONOACYLGLYCEROL LIPASE"/>
    <property type="match status" value="1"/>
</dbReference>
<dbReference type="PRINTS" id="PR00111">
    <property type="entry name" value="ABHYDROLASE"/>
</dbReference>
<keyword evidence="5" id="KW-1185">Reference proteome</keyword>
<dbReference type="SUPFAM" id="SSF53474">
    <property type="entry name" value="alpha/beta-Hydrolases"/>
    <property type="match status" value="1"/>
</dbReference>
<keyword evidence="4" id="KW-0378">Hydrolase</keyword>
<dbReference type="InterPro" id="IPR050266">
    <property type="entry name" value="AB_hydrolase_sf"/>
</dbReference>
<dbReference type="InterPro" id="IPR000073">
    <property type="entry name" value="AB_hydrolase_1"/>
</dbReference>
<dbReference type="Pfam" id="PF00561">
    <property type="entry name" value="Abhydrolase_1"/>
    <property type="match status" value="1"/>
</dbReference>
<organism evidence="4 5">
    <name type="scientific">Salinimonas sediminis</name>
    <dbReference type="NCBI Taxonomy" id="2303538"/>
    <lineage>
        <taxon>Bacteria</taxon>
        <taxon>Pseudomonadati</taxon>
        <taxon>Pseudomonadota</taxon>
        <taxon>Gammaproteobacteria</taxon>
        <taxon>Alteromonadales</taxon>
        <taxon>Alteromonadaceae</taxon>
        <taxon>Alteromonas/Salinimonas group</taxon>
        <taxon>Salinimonas</taxon>
    </lineage>
</organism>
<name>A0A346NHT9_9ALTE</name>
<feature type="domain" description="AB hydrolase-1" evidence="3">
    <location>
        <begin position="73"/>
        <end position="176"/>
    </location>
</feature>
<gene>
    <name evidence="4" type="ORF">D0Y50_01155</name>
</gene>
<feature type="signal peptide" evidence="2">
    <location>
        <begin position="1"/>
        <end position="17"/>
    </location>
</feature>
<dbReference type="Proteomes" id="UP000262073">
    <property type="component" value="Chromosome"/>
</dbReference>
<dbReference type="GO" id="GO:0016020">
    <property type="term" value="C:membrane"/>
    <property type="evidence" value="ECO:0007669"/>
    <property type="project" value="TreeGrafter"/>
</dbReference>
<proteinExistence type="predicted"/>
<dbReference type="AlphaFoldDB" id="A0A346NHT9"/>
<dbReference type="RefSeq" id="WP_117315098.1">
    <property type="nucleotide sequence ID" value="NZ_CP031769.1"/>
</dbReference>
<evidence type="ECO:0000256" key="1">
    <source>
        <dbReference type="SAM" id="MobiDB-lite"/>
    </source>
</evidence>
<dbReference type="PANTHER" id="PTHR43798:SF33">
    <property type="entry name" value="HYDROLASE, PUTATIVE (AFU_ORTHOLOGUE AFUA_2G14860)-RELATED"/>
    <property type="match status" value="1"/>
</dbReference>
<keyword evidence="2" id="KW-0732">Signal</keyword>
<feature type="chain" id="PRO_5016725047" evidence="2">
    <location>
        <begin position="18"/>
        <end position="361"/>
    </location>
</feature>
<evidence type="ECO:0000259" key="3">
    <source>
        <dbReference type="Pfam" id="PF00561"/>
    </source>
</evidence>
<dbReference type="GO" id="GO:0046464">
    <property type="term" value="P:acylglycerol catabolic process"/>
    <property type="evidence" value="ECO:0007669"/>
    <property type="project" value="TreeGrafter"/>
</dbReference>
<dbReference type="KEGG" id="salm:D0Y50_01155"/>
<evidence type="ECO:0000313" key="5">
    <source>
        <dbReference type="Proteomes" id="UP000262073"/>
    </source>
</evidence>
<reference evidence="4 5" key="1">
    <citation type="submission" date="2018-08" db="EMBL/GenBank/DDBJ databases">
        <title>Salinimonas sediminis sp. nov., a piezophilic bacterium isolated from a deep-sea sediment sample from the New Britain Trench.</title>
        <authorList>
            <person name="Cao J."/>
        </authorList>
    </citation>
    <scope>NUCLEOTIDE SEQUENCE [LARGE SCALE GENOMIC DNA]</scope>
    <source>
        <strain evidence="4 5">N102</strain>
    </source>
</reference>
<protein>
    <submittedName>
        <fullName evidence="4">Alpha/beta hydrolase</fullName>
    </submittedName>
</protein>
<feature type="region of interest" description="Disordered" evidence="1">
    <location>
        <begin position="341"/>
        <end position="361"/>
    </location>
</feature>
<evidence type="ECO:0000256" key="2">
    <source>
        <dbReference type="SAM" id="SignalP"/>
    </source>
</evidence>
<dbReference type="InterPro" id="IPR029058">
    <property type="entry name" value="AB_hydrolase_fold"/>
</dbReference>
<dbReference type="Gene3D" id="3.40.50.1820">
    <property type="entry name" value="alpha/beta hydrolase"/>
    <property type="match status" value="1"/>
</dbReference>
<evidence type="ECO:0000313" key="4">
    <source>
        <dbReference type="EMBL" id="AXR05096.1"/>
    </source>
</evidence>
<accession>A0A346NHT9</accession>
<dbReference type="OrthoDB" id="9773293at2"/>
<sequence length="361" mass="40528">MKIWFLALALVVSANLAAKQTTPAAAADYSALQYDGRLTGVPYPFKVSTFVFESQGSELEMAYMYLPPKEDFPVITLLHGKNFNAAYWETTARWLHEQGYGVLMPDQIGFGKSSKPTDYQYSFATLANNTKALLDKLSIVRTVVVGHSMGGMLATRFALLFEKTTQRLILVNPIGLENYLVYENYKDVDSHYRGELKKSADDIINYQKQNYYDGKWNQTFASHAEFLMGWVQGADWPILAKVSALTYDMIFTQPVVEDMQYLSMPTTLILGTRDRTAPGRDQLKDNVNKTLGRYDKLGETTKARNSNIQLVELKGLGHLPQIEDFDRFKAPFLEAIARKAANKEKSAEPAKTVPSANVAAQ</sequence>